<dbReference type="Pfam" id="PF00248">
    <property type="entry name" value="Aldo_ket_red"/>
    <property type="match status" value="1"/>
</dbReference>
<dbReference type="SUPFAM" id="SSF49468">
    <property type="entry name" value="VHL"/>
    <property type="match status" value="1"/>
</dbReference>
<dbReference type="PANTHER" id="PTHR43827:SF8">
    <property type="entry name" value="ALDO_KETO REDUCTASE FAMILY PROTEIN"/>
    <property type="match status" value="1"/>
</dbReference>
<protein>
    <recommendedName>
        <fullName evidence="3">NADP-dependent oxidoreductase domain-containing protein</fullName>
    </recommendedName>
</protein>
<dbReference type="PRINTS" id="PR00069">
    <property type="entry name" value="ALDKETRDTASE"/>
</dbReference>
<evidence type="ECO:0000313" key="4">
    <source>
        <dbReference type="EMBL" id="CAE4567959.1"/>
    </source>
</evidence>
<evidence type="ECO:0000259" key="3">
    <source>
        <dbReference type="Pfam" id="PF00248"/>
    </source>
</evidence>
<name>A0A7S4Q063_9DINO</name>
<feature type="chain" id="PRO_5030504685" description="NADP-dependent oxidoreductase domain-containing protein" evidence="2">
    <location>
        <begin position="26"/>
        <end position="403"/>
    </location>
</feature>
<evidence type="ECO:0000256" key="1">
    <source>
        <dbReference type="SAM" id="MobiDB-lite"/>
    </source>
</evidence>
<dbReference type="SUPFAM" id="SSF51430">
    <property type="entry name" value="NAD(P)-linked oxidoreductase"/>
    <property type="match status" value="1"/>
</dbReference>
<organism evidence="4">
    <name type="scientific">Alexandrium monilatum</name>
    <dbReference type="NCBI Taxonomy" id="311494"/>
    <lineage>
        <taxon>Eukaryota</taxon>
        <taxon>Sar</taxon>
        <taxon>Alveolata</taxon>
        <taxon>Dinophyceae</taxon>
        <taxon>Gonyaulacales</taxon>
        <taxon>Pyrocystaceae</taxon>
        <taxon>Alexandrium</taxon>
    </lineage>
</organism>
<keyword evidence="2" id="KW-0732">Signal</keyword>
<dbReference type="Gene3D" id="2.60.40.780">
    <property type="entry name" value="von Hippel-Lindau disease tumour suppressor, beta domain"/>
    <property type="match status" value="1"/>
</dbReference>
<dbReference type="Gene3D" id="3.20.20.100">
    <property type="entry name" value="NADP-dependent oxidoreductase domain"/>
    <property type="match status" value="1"/>
</dbReference>
<dbReference type="InterPro" id="IPR036208">
    <property type="entry name" value="VHL_sf"/>
</dbReference>
<dbReference type="EMBL" id="HBNR01011734">
    <property type="protein sequence ID" value="CAE4567959.1"/>
    <property type="molecule type" value="Transcribed_RNA"/>
</dbReference>
<feature type="signal peptide" evidence="2">
    <location>
        <begin position="1"/>
        <end position="25"/>
    </location>
</feature>
<dbReference type="PANTHER" id="PTHR43827">
    <property type="entry name" value="2,5-DIKETO-D-GLUCONIC ACID REDUCTASE"/>
    <property type="match status" value="1"/>
</dbReference>
<evidence type="ECO:0000256" key="2">
    <source>
        <dbReference type="SAM" id="SignalP"/>
    </source>
</evidence>
<feature type="domain" description="NADP-dependent oxidoreductase" evidence="3">
    <location>
        <begin position="61"/>
        <end position="309"/>
    </location>
</feature>
<dbReference type="CDD" id="cd19071">
    <property type="entry name" value="AKR_AKR1-5-like"/>
    <property type="match status" value="1"/>
</dbReference>
<reference evidence="4" key="1">
    <citation type="submission" date="2021-01" db="EMBL/GenBank/DDBJ databases">
        <authorList>
            <person name="Corre E."/>
            <person name="Pelletier E."/>
            <person name="Niang G."/>
            <person name="Scheremetjew M."/>
            <person name="Finn R."/>
            <person name="Kale V."/>
            <person name="Holt S."/>
            <person name="Cochrane G."/>
            <person name="Meng A."/>
            <person name="Brown T."/>
            <person name="Cohen L."/>
        </authorList>
    </citation>
    <scope>NUCLEOTIDE SEQUENCE</scope>
    <source>
        <strain evidence="4">CCMP3105</strain>
    </source>
</reference>
<dbReference type="InterPro" id="IPR020471">
    <property type="entry name" value="AKR"/>
</dbReference>
<dbReference type="GO" id="GO:0016491">
    <property type="term" value="F:oxidoreductase activity"/>
    <property type="evidence" value="ECO:0007669"/>
    <property type="project" value="InterPro"/>
</dbReference>
<sequence length="403" mass="44539">MVQWSLCHILVPLCRVLLEALPAAGQPGGPQQEAPPSANLSNGLLFPLIGLGCSSGLRRPDVRSALELGYRHLDTAQAFQWGYNETEVGLAVRDSQVPRASLFLQSKIFPEDLGYVATKRAFKRSLERLQTDYLDSMLIHKPRCWVGACTREPEGTWQESWKALEDLYEAGLVRAIGICDVDDQIMDDLAKQNIQAHIVQNWMDPFHQDKHIRERCREAGIQYQGYSTLGPQWVHFRGHKENPVLADPKLQEIARAHAREVAQVVLNWAVTRSVAVIPASRRPERQRSNLESFDFKLSEAELAAIDALDGALEASEEAVVEFHNRGASQVDLFFIGPTGEQLIGSIAPGASLGQNTYHGHQWRIKRGGLVIHGFTVDARGGGRHQSRVVGSGDGAGAPARNDL</sequence>
<proteinExistence type="predicted"/>
<accession>A0A7S4Q063</accession>
<dbReference type="InterPro" id="IPR037140">
    <property type="entry name" value="VHL_beta_dom_sf"/>
</dbReference>
<dbReference type="InterPro" id="IPR036812">
    <property type="entry name" value="NAD(P)_OxRdtase_dom_sf"/>
</dbReference>
<feature type="region of interest" description="Disordered" evidence="1">
    <location>
        <begin position="382"/>
        <end position="403"/>
    </location>
</feature>
<dbReference type="AlphaFoldDB" id="A0A7S4Q063"/>
<dbReference type="InterPro" id="IPR023210">
    <property type="entry name" value="NADP_OxRdtase_dom"/>
</dbReference>
<gene>
    <name evidence="4" type="ORF">AMON00008_LOCUS7578</name>
</gene>